<evidence type="ECO:0000313" key="2">
    <source>
        <dbReference type="EMBL" id="NEB71247.1"/>
    </source>
</evidence>
<feature type="non-terminal residue" evidence="2">
    <location>
        <position position="88"/>
    </location>
</feature>
<dbReference type="PANTHER" id="PTHR42834:SF1">
    <property type="entry name" value="ENDONUCLEASE_EXONUCLEASE_PHOSPHATASE FAMILY PROTEIN (AFU_ORTHOLOGUE AFUA_3G09210)"/>
    <property type="match status" value="1"/>
</dbReference>
<name>A0A6N9VFQ4_STRMI</name>
<evidence type="ECO:0000313" key="3">
    <source>
        <dbReference type="Proteomes" id="UP000471648"/>
    </source>
</evidence>
<feature type="region of interest" description="Disordered" evidence="1">
    <location>
        <begin position="1"/>
        <end position="21"/>
    </location>
</feature>
<keyword evidence="2" id="KW-0255">Endonuclease</keyword>
<reference evidence="2 3" key="1">
    <citation type="submission" date="2020-01" db="EMBL/GenBank/DDBJ databases">
        <title>Insect and environment-associated Actinomycetes.</title>
        <authorList>
            <person name="Currrie C."/>
            <person name="Chevrette M."/>
            <person name="Carlson C."/>
            <person name="Stubbendieck R."/>
            <person name="Wendt-Pienkowski E."/>
        </authorList>
    </citation>
    <scope>NUCLEOTIDE SEQUENCE [LARGE SCALE GENOMIC DNA]</scope>
    <source>
        <strain evidence="2 3">SID14438</strain>
    </source>
</reference>
<dbReference type="PANTHER" id="PTHR42834">
    <property type="entry name" value="ENDONUCLEASE/EXONUCLEASE/PHOSPHATASE FAMILY PROTEIN (AFU_ORTHOLOGUE AFUA_3G09210)"/>
    <property type="match status" value="1"/>
</dbReference>
<accession>A0A6N9VFQ4</accession>
<gene>
    <name evidence="2" type="ORF">G3I39_29895</name>
</gene>
<dbReference type="GO" id="GO:0004519">
    <property type="term" value="F:endonuclease activity"/>
    <property type="evidence" value="ECO:0007669"/>
    <property type="project" value="UniProtKB-KW"/>
</dbReference>
<dbReference type="GO" id="GO:0004527">
    <property type="term" value="F:exonuclease activity"/>
    <property type="evidence" value="ECO:0007669"/>
    <property type="project" value="UniProtKB-KW"/>
</dbReference>
<comment type="caution">
    <text evidence="2">The sequence shown here is derived from an EMBL/GenBank/DDBJ whole genome shotgun (WGS) entry which is preliminary data.</text>
</comment>
<dbReference type="Proteomes" id="UP000471648">
    <property type="component" value="Unassembled WGS sequence"/>
</dbReference>
<keyword evidence="2" id="KW-0378">Hydrolase</keyword>
<protein>
    <submittedName>
        <fullName evidence="2">Endonuclease/exonuclease/phosphatase</fullName>
    </submittedName>
</protein>
<proteinExistence type="predicted"/>
<feature type="non-terminal residue" evidence="2">
    <location>
        <position position="1"/>
    </location>
</feature>
<dbReference type="AlphaFoldDB" id="A0A6N9VFQ4"/>
<organism evidence="2 3">
    <name type="scientific">Streptomyces microflavus</name>
    <name type="common">Streptomyces lipmanii</name>
    <dbReference type="NCBI Taxonomy" id="1919"/>
    <lineage>
        <taxon>Bacteria</taxon>
        <taxon>Bacillati</taxon>
        <taxon>Actinomycetota</taxon>
        <taxon>Actinomycetes</taxon>
        <taxon>Kitasatosporales</taxon>
        <taxon>Streptomycetaceae</taxon>
        <taxon>Streptomyces</taxon>
    </lineage>
</organism>
<dbReference type="EMBL" id="JAAGME010001244">
    <property type="protein sequence ID" value="NEB71247.1"/>
    <property type="molecule type" value="Genomic_DNA"/>
</dbReference>
<evidence type="ECO:0000256" key="1">
    <source>
        <dbReference type="SAM" id="MobiDB-lite"/>
    </source>
</evidence>
<sequence>DWRSIDPVDKADGGEPGGNIRQAFLFNPGRVSFTDRPGGDATTATGVVRERGGAALTHSPGRVDPADPAWRNSRKPLAGEFTFRGERV</sequence>
<keyword evidence="2" id="KW-0540">Nuclease</keyword>
<feature type="compositionally biased region" description="Basic and acidic residues" evidence="1">
    <location>
        <begin position="1"/>
        <end position="13"/>
    </location>
</feature>
<keyword evidence="2" id="KW-0269">Exonuclease</keyword>